<keyword evidence="1" id="KW-1015">Disulfide bond</keyword>
<keyword evidence="1" id="KW-0336">GPI-anchor</keyword>
<dbReference type="Proteomes" id="UP000183832">
    <property type="component" value="Unassembled WGS sequence"/>
</dbReference>
<organism evidence="2 3">
    <name type="scientific">Clunio marinus</name>
    <dbReference type="NCBI Taxonomy" id="568069"/>
    <lineage>
        <taxon>Eukaryota</taxon>
        <taxon>Metazoa</taxon>
        <taxon>Ecdysozoa</taxon>
        <taxon>Arthropoda</taxon>
        <taxon>Hexapoda</taxon>
        <taxon>Insecta</taxon>
        <taxon>Pterygota</taxon>
        <taxon>Neoptera</taxon>
        <taxon>Endopterygota</taxon>
        <taxon>Diptera</taxon>
        <taxon>Nematocera</taxon>
        <taxon>Chironomoidea</taxon>
        <taxon>Chironomidae</taxon>
        <taxon>Clunio</taxon>
    </lineage>
</organism>
<feature type="non-terminal residue" evidence="2">
    <location>
        <position position="1"/>
    </location>
</feature>
<comment type="subunit">
    <text evidence="1">Homodimer; disulfide-linked.</text>
</comment>
<dbReference type="STRING" id="568069.A0A1J1IBU3"/>
<dbReference type="EC" id="3.4.13.19" evidence="1"/>
<dbReference type="GO" id="GO:0070573">
    <property type="term" value="F:metallodipeptidase activity"/>
    <property type="evidence" value="ECO:0007669"/>
    <property type="project" value="InterPro"/>
</dbReference>
<evidence type="ECO:0000313" key="3">
    <source>
        <dbReference type="Proteomes" id="UP000183832"/>
    </source>
</evidence>
<comment type="catalytic activity">
    <reaction evidence="1">
        <text>an L-aminoacyl-L-amino acid + H2O = 2 an L-alpha-amino acid</text>
        <dbReference type="Rhea" id="RHEA:48940"/>
        <dbReference type="ChEBI" id="CHEBI:15377"/>
        <dbReference type="ChEBI" id="CHEBI:59869"/>
        <dbReference type="ChEBI" id="CHEBI:77460"/>
        <dbReference type="EC" id="3.4.13.19"/>
    </reaction>
</comment>
<dbReference type="PANTHER" id="PTHR10443">
    <property type="entry name" value="MICROSOMAL DIPEPTIDASE"/>
    <property type="match status" value="1"/>
</dbReference>
<dbReference type="AlphaFoldDB" id="A0A1J1IBU3"/>
<dbReference type="GO" id="GO:0046872">
    <property type="term" value="F:metal ion binding"/>
    <property type="evidence" value="ECO:0007669"/>
    <property type="project" value="UniProtKB-UniRule"/>
</dbReference>
<proteinExistence type="inferred from homology"/>
<dbReference type="GO" id="GO:0006508">
    <property type="term" value="P:proteolysis"/>
    <property type="evidence" value="ECO:0007669"/>
    <property type="project" value="UniProtKB-KW"/>
</dbReference>
<keyword evidence="1" id="KW-0862">Zinc</keyword>
<gene>
    <name evidence="2" type="primary">putative Dipeptidase 1</name>
    <name evidence="2" type="ORF">CLUMA_CG011131</name>
</gene>
<keyword evidence="1" id="KW-0479">Metal-binding</keyword>
<protein>
    <recommendedName>
        <fullName evidence="1">Dipeptidase</fullName>
        <ecNumber evidence="1">3.4.13.19</ecNumber>
    </recommendedName>
</protein>
<dbReference type="PANTHER" id="PTHR10443:SF46">
    <property type="entry name" value="DIPEPTIDASE"/>
    <property type="match status" value="1"/>
</dbReference>
<evidence type="ECO:0000313" key="2">
    <source>
        <dbReference type="EMBL" id="CRK97751.1"/>
    </source>
</evidence>
<dbReference type="SUPFAM" id="SSF51556">
    <property type="entry name" value="Metallo-dependent hydrolases"/>
    <property type="match status" value="1"/>
</dbReference>
<keyword evidence="3" id="KW-1185">Reference proteome</keyword>
<name>A0A1J1IBU3_9DIPT</name>
<accession>A0A1J1IBU3</accession>
<evidence type="ECO:0000256" key="1">
    <source>
        <dbReference type="RuleBase" id="RU341113"/>
    </source>
</evidence>
<reference evidence="2 3" key="1">
    <citation type="submission" date="2015-04" db="EMBL/GenBank/DDBJ databases">
        <authorList>
            <person name="Syromyatnikov M.Y."/>
            <person name="Popov V.N."/>
        </authorList>
    </citation>
    <scope>NUCLEOTIDE SEQUENCE [LARGE SCALE GENOMIC DNA]</scope>
</reference>
<dbReference type="InterPro" id="IPR008257">
    <property type="entry name" value="Pept_M19"/>
</dbReference>
<comment type="cofactor">
    <cofactor evidence="1">
        <name>Zn(2+)</name>
        <dbReference type="ChEBI" id="CHEBI:29105"/>
    </cofactor>
</comment>
<keyword evidence="1" id="KW-0378">Hydrolase</keyword>
<keyword evidence="1" id="KW-0449">Lipoprotein</keyword>
<dbReference type="CDD" id="cd01301">
    <property type="entry name" value="rDP_like"/>
    <property type="match status" value="1"/>
</dbReference>
<dbReference type="GO" id="GO:0098552">
    <property type="term" value="C:side of membrane"/>
    <property type="evidence" value="ECO:0007669"/>
    <property type="project" value="UniProtKB-KW"/>
</dbReference>
<comment type="subcellular location">
    <subcellularLocation>
        <location evidence="1">Membrane</location>
        <topology evidence="1">Lipid-anchor</topology>
        <topology evidence="1">GPI-anchor</topology>
    </subcellularLocation>
</comment>
<keyword evidence="1" id="KW-0645">Protease</keyword>
<dbReference type="Gene3D" id="3.20.20.140">
    <property type="entry name" value="Metal-dependent hydrolases"/>
    <property type="match status" value="1"/>
</dbReference>
<dbReference type="PROSITE" id="PS51365">
    <property type="entry name" value="RENAL_DIPEPTIDASE_2"/>
    <property type="match status" value="1"/>
</dbReference>
<sequence>HNDLPWNIRKFLKNQLREFRFGEDLRGITPWSTSSWSHTDLRRLKEGMVSAQFWSAYAPCSSQHLDAVQLTLEQIDLIRRLVLLYPQHMSLVTTADGIEESHRKGKLASLIGIEGGHSIGTSLAVLRMFYSLGARYLTLTHTCNTPWADCCKVDEPGQVPHIGGLSHFGTLVVSEMNRLGMIVDLSHVSVPTMLDALATSKAPIIFSHSSAHAICNSSRNVPDHVLKRIAVNGGLVMVAFYPHFVSCGEKATLKDVVAHINHIRDVAGIDHVGLGAGFDGINIVPQGLEDVSKYPYLFAELLADSDRWSEDDIAKLAGKNLIRVFRQVEQVRDHLEAQGMLPIDQAIPPEDILGRSYCRYSGPRT</sequence>
<dbReference type="EMBL" id="CVRI01000047">
    <property type="protein sequence ID" value="CRK97751.1"/>
    <property type="molecule type" value="Genomic_DNA"/>
</dbReference>
<keyword evidence="1" id="KW-0482">Metalloprotease</keyword>
<keyword evidence="1" id="KW-0224">Dipeptidase</keyword>
<keyword evidence="1" id="KW-0325">Glycoprotein</keyword>
<comment type="similarity">
    <text evidence="1">Belongs to the metallo-dependent hydrolases superfamily. Peptidase M19 family.</text>
</comment>
<keyword evidence="1" id="KW-0472">Membrane</keyword>
<dbReference type="OrthoDB" id="445695at2759"/>
<dbReference type="Pfam" id="PF01244">
    <property type="entry name" value="Peptidase_M19"/>
    <property type="match status" value="1"/>
</dbReference>
<dbReference type="InterPro" id="IPR032466">
    <property type="entry name" value="Metal_Hydrolase"/>
</dbReference>